<name>A0AAN6NP71_9PEZI</name>
<dbReference type="Proteomes" id="UP001303222">
    <property type="component" value="Unassembled WGS sequence"/>
</dbReference>
<protein>
    <submittedName>
        <fullName evidence="1">Uncharacterized protein</fullName>
    </submittedName>
</protein>
<accession>A0AAN6NP71</accession>
<proteinExistence type="predicted"/>
<gene>
    <name evidence="1" type="ORF">QBC32DRAFT_349036</name>
</gene>
<dbReference type="EMBL" id="MU859212">
    <property type="protein sequence ID" value="KAK3949495.1"/>
    <property type="molecule type" value="Genomic_DNA"/>
</dbReference>
<keyword evidence="2" id="KW-1185">Reference proteome</keyword>
<reference evidence="1" key="1">
    <citation type="journal article" date="2023" name="Mol. Phylogenet. Evol.">
        <title>Genome-scale phylogeny and comparative genomics of the fungal order Sordariales.</title>
        <authorList>
            <person name="Hensen N."/>
            <person name="Bonometti L."/>
            <person name="Westerberg I."/>
            <person name="Brannstrom I.O."/>
            <person name="Guillou S."/>
            <person name="Cros-Aarteil S."/>
            <person name="Calhoun S."/>
            <person name="Haridas S."/>
            <person name="Kuo A."/>
            <person name="Mondo S."/>
            <person name="Pangilinan J."/>
            <person name="Riley R."/>
            <person name="LaButti K."/>
            <person name="Andreopoulos B."/>
            <person name="Lipzen A."/>
            <person name="Chen C."/>
            <person name="Yan M."/>
            <person name="Daum C."/>
            <person name="Ng V."/>
            <person name="Clum A."/>
            <person name="Steindorff A."/>
            <person name="Ohm R.A."/>
            <person name="Martin F."/>
            <person name="Silar P."/>
            <person name="Natvig D.O."/>
            <person name="Lalanne C."/>
            <person name="Gautier V."/>
            <person name="Ament-Velasquez S.L."/>
            <person name="Kruys A."/>
            <person name="Hutchinson M.I."/>
            <person name="Powell A.J."/>
            <person name="Barry K."/>
            <person name="Miller A.N."/>
            <person name="Grigoriev I.V."/>
            <person name="Debuchy R."/>
            <person name="Gladieux P."/>
            <person name="Hiltunen Thoren M."/>
            <person name="Johannesson H."/>
        </authorList>
    </citation>
    <scope>NUCLEOTIDE SEQUENCE</scope>
    <source>
        <strain evidence="1">CBS 626.80</strain>
    </source>
</reference>
<evidence type="ECO:0000313" key="2">
    <source>
        <dbReference type="Proteomes" id="UP001303222"/>
    </source>
</evidence>
<organism evidence="1 2">
    <name type="scientific">Pseudoneurospora amorphoporcata</name>
    <dbReference type="NCBI Taxonomy" id="241081"/>
    <lineage>
        <taxon>Eukaryota</taxon>
        <taxon>Fungi</taxon>
        <taxon>Dikarya</taxon>
        <taxon>Ascomycota</taxon>
        <taxon>Pezizomycotina</taxon>
        <taxon>Sordariomycetes</taxon>
        <taxon>Sordariomycetidae</taxon>
        <taxon>Sordariales</taxon>
        <taxon>Sordariaceae</taxon>
        <taxon>Pseudoneurospora</taxon>
    </lineage>
</organism>
<evidence type="ECO:0000313" key="1">
    <source>
        <dbReference type="EMBL" id="KAK3949495.1"/>
    </source>
</evidence>
<dbReference type="AlphaFoldDB" id="A0AAN6NP71"/>
<sequence>MDSHLAWTNDTDPQEQHTSGLYIDLYVDTIKLLAMFRLHATILLRPLGKWATLYLLVHPERIQSIEFNLRGDDLVPLHFTMTQAPTFVVPKEMQESYELRPQDQDHFDSIKSLARLRQFTVYLDPVDLKPETMVALCDI</sequence>
<comment type="caution">
    <text evidence="1">The sequence shown here is derived from an EMBL/GenBank/DDBJ whole genome shotgun (WGS) entry which is preliminary data.</text>
</comment>
<reference evidence="1" key="2">
    <citation type="submission" date="2023-06" db="EMBL/GenBank/DDBJ databases">
        <authorList>
            <consortium name="Lawrence Berkeley National Laboratory"/>
            <person name="Mondo S.J."/>
            <person name="Hensen N."/>
            <person name="Bonometti L."/>
            <person name="Westerberg I."/>
            <person name="Brannstrom I.O."/>
            <person name="Guillou S."/>
            <person name="Cros-Aarteil S."/>
            <person name="Calhoun S."/>
            <person name="Haridas S."/>
            <person name="Kuo A."/>
            <person name="Pangilinan J."/>
            <person name="Riley R."/>
            <person name="Labutti K."/>
            <person name="Andreopoulos B."/>
            <person name="Lipzen A."/>
            <person name="Chen C."/>
            <person name="Yanf M."/>
            <person name="Daum C."/>
            <person name="Ng V."/>
            <person name="Clum A."/>
            <person name="Steindorff A."/>
            <person name="Ohm R."/>
            <person name="Martin F."/>
            <person name="Silar P."/>
            <person name="Natvig D."/>
            <person name="Lalanne C."/>
            <person name="Gautier V."/>
            <person name="Ament-Velasquez S.L."/>
            <person name="Kruys A."/>
            <person name="Hutchinson M.I."/>
            <person name="Powell A.J."/>
            <person name="Barry K."/>
            <person name="Miller A.N."/>
            <person name="Grigoriev I.V."/>
            <person name="Debuchy R."/>
            <person name="Gladieux P."/>
            <person name="Thoren M.H."/>
            <person name="Johannesson H."/>
        </authorList>
    </citation>
    <scope>NUCLEOTIDE SEQUENCE</scope>
    <source>
        <strain evidence="1">CBS 626.80</strain>
    </source>
</reference>